<dbReference type="AlphaFoldDB" id="A0A9K3HCJ3"/>
<protein>
    <submittedName>
        <fullName evidence="1">Uncharacterized protein</fullName>
    </submittedName>
</protein>
<dbReference type="Proteomes" id="UP000215914">
    <property type="component" value="Unassembled WGS sequence"/>
</dbReference>
<dbReference type="EMBL" id="MNCJ02000328">
    <property type="protein sequence ID" value="KAF5775827.1"/>
    <property type="molecule type" value="Genomic_DNA"/>
</dbReference>
<name>A0A9K3HCJ3_HELAN</name>
<sequence>MVTISLSRRTYISMLFLLPQRTLSRRTCICRRTAYTKNILRPRFGWESCSRKTESLSWFLLLRGLIFKPNRFFVGYG</sequence>
<reference evidence="1" key="2">
    <citation type="submission" date="2020-06" db="EMBL/GenBank/DDBJ databases">
        <title>Helianthus annuus Genome sequencing and assembly Release 2.</title>
        <authorList>
            <person name="Gouzy J."/>
            <person name="Langlade N."/>
            <person name="Munos S."/>
        </authorList>
    </citation>
    <scope>NUCLEOTIDE SEQUENCE</scope>
    <source>
        <tissue evidence="1">Leaves</tissue>
    </source>
</reference>
<keyword evidence="2" id="KW-1185">Reference proteome</keyword>
<reference evidence="1" key="1">
    <citation type="journal article" date="2017" name="Nature">
        <title>The sunflower genome provides insights into oil metabolism, flowering and Asterid evolution.</title>
        <authorList>
            <person name="Badouin H."/>
            <person name="Gouzy J."/>
            <person name="Grassa C.J."/>
            <person name="Murat F."/>
            <person name="Staton S.E."/>
            <person name="Cottret L."/>
            <person name="Lelandais-Briere C."/>
            <person name="Owens G.L."/>
            <person name="Carrere S."/>
            <person name="Mayjonade B."/>
            <person name="Legrand L."/>
            <person name="Gill N."/>
            <person name="Kane N.C."/>
            <person name="Bowers J.E."/>
            <person name="Hubner S."/>
            <person name="Bellec A."/>
            <person name="Berard A."/>
            <person name="Berges H."/>
            <person name="Blanchet N."/>
            <person name="Boniface M.C."/>
            <person name="Brunel D."/>
            <person name="Catrice O."/>
            <person name="Chaidir N."/>
            <person name="Claudel C."/>
            <person name="Donnadieu C."/>
            <person name="Faraut T."/>
            <person name="Fievet G."/>
            <person name="Helmstetter N."/>
            <person name="King M."/>
            <person name="Knapp S.J."/>
            <person name="Lai Z."/>
            <person name="Le Paslier M.C."/>
            <person name="Lippi Y."/>
            <person name="Lorenzon L."/>
            <person name="Mandel J.R."/>
            <person name="Marage G."/>
            <person name="Marchand G."/>
            <person name="Marquand E."/>
            <person name="Bret-Mestries E."/>
            <person name="Morien E."/>
            <person name="Nambeesan S."/>
            <person name="Nguyen T."/>
            <person name="Pegot-Espagnet P."/>
            <person name="Pouilly N."/>
            <person name="Raftis F."/>
            <person name="Sallet E."/>
            <person name="Schiex T."/>
            <person name="Thomas J."/>
            <person name="Vandecasteele C."/>
            <person name="Vares D."/>
            <person name="Vear F."/>
            <person name="Vautrin S."/>
            <person name="Crespi M."/>
            <person name="Mangin B."/>
            <person name="Burke J.M."/>
            <person name="Salse J."/>
            <person name="Munos S."/>
            <person name="Vincourt P."/>
            <person name="Rieseberg L.H."/>
            <person name="Langlade N.B."/>
        </authorList>
    </citation>
    <scope>NUCLEOTIDE SEQUENCE</scope>
    <source>
        <tissue evidence="1">Leaves</tissue>
    </source>
</reference>
<accession>A0A9K3HCJ3</accession>
<organism evidence="1 2">
    <name type="scientific">Helianthus annuus</name>
    <name type="common">Common sunflower</name>
    <dbReference type="NCBI Taxonomy" id="4232"/>
    <lineage>
        <taxon>Eukaryota</taxon>
        <taxon>Viridiplantae</taxon>
        <taxon>Streptophyta</taxon>
        <taxon>Embryophyta</taxon>
        <taxon>Tracheophyta</taxon>
        <taxon>Spermatophyta</taxon>
        <taxon>Magnoliopsida</taxon>
        <taxon>eudicotyledons</taxon>
        <taxon>Gunneridae</taxon>
        <taxon>Pentapetalae</taxon>
        <taxon>asterids</taxon>
        <taxon>campanulids</taxon>
        <taxon>Asterales</taxon>
        <taxon>Asteraceae</taxon>
        <taxon>Asteroideae</taxon>
        <taxon>Heliantheae alliance</taxon>
        <taxon>Heliantheae</taxon>
        <taxon>Helianthus</taxon>
    </lineage>
</organism>
<evidence type="ECO:0000313" key="1">
    <source>
        <dbReference type="EMBL" id="KAF5775827.1"/>
    </source>
</evidence>
<gene>
    <name evidence="1" type="ORF">HanXRQr2_Chr13g0616391</name>
</gene>
<dbReference type="Gramene" id="mRNA:HanXRQr2_Chr13g0616391">
    <property type="protein sequence ID" value="CDS:HanXRQr2_Chr13g0616391.1"/>
    <property type="gene ID" value="HanXRQr2_Chr13g0616391"/>
</dbReference>
<comment type="caution">
    <text evidence="1">The sequence shown here is derived from an EMBL/GenBank/DDBJ whole genome shotgun (WGS) entry which is preliminary data.</text>
</comment>
<proteinExistence type="predicted"/>
<evidence type="ECO:0000313" key="2">
    <source>
        <dbReference type="Proteomes" id="UP000215914"/>
    </source>
</evidence>